<dbReference type="RefSeq" id="WP_142037150.1">
    <property type="nucleotide sequence ID" value="NZ_JBHTGS010000001.1"/>
</dbReference>
<keyword evidence="2" id="KW-1133">Transmembrane helix</keyword>
<feature type="transmembrane region" description="Helical" evidence="2">
    <location>
        <begin position="89"/>
        <end position="120"/>
    </location>
</feature>
<keyword evidence="4" id="KW-1185">Reference proteome</keyword>
<gene>
    <name evidence="3" type="ORF">FB566_1687</name>
</gene>
<evidence type="ECO:0000256" key="2">
    <source>
        <dbReference type="SAM" id="Phobius"/>
    </source>
</evidence>
<feature type="transmembrane region" description="Helical" evidence="2">
    <location>
        <begin position="58"/>
        <end position="77"/>
    </location>
</feature>
<dbReference type="AlphaFoldDB" id="A0A543AUC8"/>
<name>A0A543AUC8_9ACTN</name>
<feature type="transmembrane region" description="Helical" evidence="2">
    <location>
        <begin position="31"/>
        <end position="52"/>
    </location>
</feature>
<comment type="caution">
    <text evidence="3">The sequence shown here is derived from an EMBL/GenBank/DDBJ whole genome shotgun (WGS) entry which is preliminary data.</text>
</comment>
<dbReference type="Pfam" id="PF14017">
    <property type="entry name" value="DUF4233"/>
    <property type="match status" value="1"/>
</dbReference>
<sequence>MTEPGATDDHPTPDRRHESGLANPQRAIRGLGSAVMALEVLVLLLAVVPIRILDVEPFGAAIGFVLAVAVACIVFAARMSHRWAWIGGGVVQVVLLVGGIFLHWMIAGIGVVFGLTWLYALSVRRSLSRPPVRDEE</sequence>
<evidence type="ECO:0000313" key="3">
    <source>
        <dbReference type="EMBL" id="TQL76166.1"/>
    </source>
</evidence>
<dbReference type="Proteomes" id="UP000317043">
    <property type="component" value="Unassembled WGS sequence"/>
</dbReference>
<evidence type="ECO:0000256" key="1">
    <source>
        <dbReference type="SAM" id="MobiDB-lite"/>
    </source>
</evidence>
<proteinExistence type="predicted"/>
<dbReference type="InParanoid" id="A0A543AUC8"/>
<feature type="region of interest" description="Disordered" evidence="1">
    <location>
        <begin position="1"/>
        <end position="20"/>
    </location>
</feature>
<keyword evidence="2" id="KW-0812">Transmembrane</keyword>
<keyword evidence="2" id="KW-0472">Membrane</keyword>
<feature type="compositionally biased region" description="Basic and acidic residues" evidence="1">
    <location>
        <begin position="7"/>
        <end position="19"/>
    </location>
</feature>
<protein>
    <submittedName>
        <fullName evidence="3">Uncharacterized protein DUF4233</fullName>
    </submittedName>
</protein>
<reference evidence="3 4" key="1">
    <citation type="submission" date="2019-06" db="EMBL/GenBank/DDBJ databases">
        <title>Sequencing the genomes of 1000 actinobacteria strains.</title>
        <authorList>
            <person name="Klenk H.-P."/>
        </authorList>
    </citation>
    <scope>NUCLEOTIDE SEQUENCE [LARGE SCALE GENOMIC DNA]</scope>
    <source>
        <strain evidence="3 4">DSM 45928</strain>
    </source>
</reference>
<evidence type="ECO:0000313" key="4">
    <source>
        <dbReference type="Proteomes" id="UP000317043"/>
    </source>
</evidence>
<accession>A0A543AUC8</accession>
<dbReference type="OrthoDB" id="3405765at2"/>
<organism evidence="3 4">
    <name type="scientific">Stackebrandtia endophytica</name>
    <dbReference type="NCBI Taxonomy" id="1496996"/>
    <lineage>
        <taxon>Bacteria</taxon>
        <taxon>Bacillati</taxon>
        <taxon>Actinomycetota</taxon>
        <taxon>Actinomycetes</taxon>
        <taxon>Glycomycetales</taxon>
        <taxon>Glycomycetaceae</taxon>
        <taxon>Stackebrandtia</taxon>
    </lineage>
</organism>
<dbReference type="EMBL" id="VFOW01000001">
    <property type="protein sequence ID" value="TQL76166.1"/>
    <property type="molecule type" value="Genomic_DNA"/>
</dbReference>
<dbReference type="InterPro" id="IPR025327">
    <property type="entry name" value="DUF4233"/>
</dbReference>